<dbReference type="AlphaFoldDB" id="A0A0D1ZVP8"/>
<dbReference type="GO" id="GO:0005634">
    <property type="term" value="C:nucleus"/>
    <property type="evidence" value="ECO:0007669"/>
    <property type="project" value="InterPro"/>
</dbReference>
<reference evidence="2 3" key="1">
    <citation type="submission" date="2015-01" db="EMBL/GenBank/DDBJ databases">
        <title>The Genome Sequence of Exophiala mesophila CBS40295.</title>
        <authorList>
            <consortium name="The Broad Institute Genomics Platform"/>
            <person name="Cuomo C."/>
            <person name="de Hoog S."/>
            <person name="Gorbushina A."/>
            <person name="Stielow B."/>
            <person name="Teixiera M."/>
            <person name="Abouelleil A."/>
            <person name="Chapman S.B."/>
            <person name="Priest M."/>
            <person name="Young S.K."/>
            <person name="Wortman J."/>
            <person name="Nusbaum C."/>
            <person name="Birren B."/>
        </authorList>
    </citation>
    <scope>NUCLEOTIDE SEQUENCE [LARGE SCALE GENOMIC DNA]</scope>
    <source>
        <strain evidence="2 3">CBS 40295</strain>
    </source>
</reference>
<dbReference type="PANTHER" id="PTHR28122:SF1">
    <property type="entry name" value="E3 UBIQUITIN-PROTEIN LIGASE SUBSTRATE RECEPTOR MMS22"/>
    <property type="match status" value="1"/>
</dbReference>
<dbReference type="GO" id="GO:0000724">
    <property type="term" value="P:double-strand break repair via homologous recombination"/>
    <property type="evidence" value="ECO:0007669"/>
    <property type="project" value="TreeGrafter"/>
</dbReference>
<feature type="compositionally biased region" description="Basic residues" evidence="1">
    <location>
        <begin position="318"/>
        <end position="327"/>
    </location>
</feature>
<feature type="region of interest" description="Disordered" evidence="1">
    <location>
        <begin position="557"/>
        <end position="632"/>
    </location>
</feature>
<feature type="compositionally biased region" description="Basic and acidic residues" evidence="1">
    <location>
        <begin position="45"/>
        <end position="54"/>
    </location>
</feature>
<dbReference type="HOGENOM" id="CLU_335859_0_0_1"/>
<accession>A0A0D1ZVP8</accession>
<feature type="compositionally biased region" description="Low complexity" evidence="1">
    <location>
        <begin position="145"/>
        <end position="157"/>
    </location>
</feature>
<feature type="compositionally biased region" description="Low complexity" evidence="1">
    <location>
        <begin position="370"/>
        <end position="379"/>
    </location>
</feature>
<feature type="region of interest" description="Disordered" evidence="1">
    <location>
        <begin position="782"/>
        <end position="809"/>
    </location>
</feature>
<dbReference type="STRING" id="212818.A0A0D1ZVP8"/>
<keyword evidence="3" id="KW-1185">Reference proteome</keyword>
<feature type="region of interest" description="Disordered" evidence="1">
    <location>
        <begin position="310"/>
        <end position="538"/>
    </location>
</feature>
<feature type="region of interest" description="Disordered" evidence="1">
    <location>
        <begin position="137"/>
        <end position="163"/>
    </location>
</feature>
<dbReference type="PANTHER" id="PTHR28122">
    <property type="entry name" value="E3 UBIQUITIN-PROTEIN LIGASE SUBSTRATE RECEPTOR MMS22"/>
    <property type="match status" value="1"/>
</dbReference>
<dbReference type="RefSeq" id="XP_016229628.1">
    <property type="nucleotide sequence ID" value="XM_016365979.1"/>
</dbReference>
<feature type="compositionally biased region" description="Polar residues" evidence="1">
    <location>
        <begin position="473"/>
        <end position="482"/>
    </location>
</feature>
<dbReference type="GO" id="GO:0035361">
    <property type="term" value="C:Cul8-RING ubiquitin ligase complex"/>
    <property type="evidence" value="ECO:0007669"/>
    <property type="project" value="TreeGrafter"/>
</dbReference>
<feature type="compositionally biased region" description="Low complexity" evidence="1">
    <location>
        <begin position="416"/>
        <end position="439"/>
    </location>
</feature>
<dbReference type="InterPro" id="IPR019021">
    <property type="entry name" value="Mms22"/>
</dbReference>
<dbReference type="GO" id="GO:0031297">
    <property type="term" value="P:replication fork processing"/>
    <property type="evidence" value="ECO:0007669"/>
    <property type="project" value="InterPro"/>
</dbReference>
<feature type="region of interest" description="Disordered" evidence="1">
    <location>
        <begin position="224"/>
        <end position="295"/>
    </location>
</feature>
<evidence type="ECO:0000313" key="2">
    <source>
        <dbReference type="EMBL" id="KIV98054.1"/>
    </source>
</evidence>
<gene>
    <name evidence="2" type="ORF">PV10_01745</name>
</gene>
<sequence length="871" mass="96556">MVSWRDRGYVPDSDDEEDEVAITESDEQRHHKSQSDSPKTSLPKSRNELERTDQVDPDNVGPSFPLETVESSNQRSLGIEVENDFSSESNRPSKHKTNSDQSGKTNAILQSPSTTASLLEAELNKGLQVVQEVIGLQNFEDDSDSPLSSPPSSISSPPKQPNVSIVLPSFSLDRDDGFSSLSTQSLELAAARRSLRARAPIQLHPYALEAAQYQRDWKSRGLRPLRYMQPSGDNEPQLATGEESQETETFQGSESLEIPPQVLSSSPIQLGEEDESQSPISGRRNVRPRLPDFDLGAELPDLADLLKNDTRNLAKQLQRPKKAKARKPNLQSQPVPNGYQVFDLPSDGEEPSVRPKIPRRPLQIPPSPPRSRGGLSSPGDVAPGDEFNEAGRSPSLLPSPFLSSDKPNRKRPQPDSLETSEVEVVVVNDASSESTGSSTDSDERPPKSVRMFQRRIKGVLPASWLKLDRQQQKGKTTISEQPRSLEKGGIERGIAQRLPSSSLARATQHSTRPVFDDSQLDTSEDDDSSQSVEIVDETPWGIAPDLVLDDIMEDNSIDHMLPPRTRSQYGPHRQGGETKKKRQQQIPGVWQSHDIDTRERSSRYQPDKVSNGAKGRLKNSSSTTGSRKKQKMVQKQAQLSLLDAPGFSEHIVPRYLKIAARSGKRTSRQSHTQDSTKKFFKLATVQDTHDVNRAMRGWKTLHGKKYAVATPRDGTLVRAAPAQRQQSSSIGVTDGSNDNTELVSLKQLTTQTLKRVYQHQKQSIEARRSIQAATRRPVLRDYFRPRPGSHSEESTIRDRPRSISNPLGVRPALTSKATLPRLVTRAPGAQPVQSLAAHQIASNHDSAKATKRQPRQVNSWSPFNESLLTLV</sequence>
<dbReference type="GeneID" id="27319590"/>
<feature type="region of interest" description="Disordered" evidence="1">
    <location>
        <begin position="829"/>
        <end position="858"/>
    </location>
</feature>
<feature type="compositionally biased region" description="Polar residues" evidence="1">
    <location>
        <begin position="498"/>
        <end position="511"/>
    </location>
</feature>
<evidence type="ECO:0000313" key="3">
    <source>
        <dbReference type="Proteomes" id="UP000054302"/>
    </source>
</evidence>
<feature type="compositionally biased region" description="Polar residues" evidence="1">
    <location>
        <begin position="35"/>
        <end position="44"/>
    </location>
</feature>
<feature type="compositionally biased region" description="Low complexity" evidence="1">
    <location>
        <begin position="393"/>
        <end position="404"/>
    </location>
</feature>
<protein>
    <submittedName>
        <fullName evidence="2">Uncharacterized protein</fullName>
    </submittedName>
</protein>
<feature type="compositionally biased region" description="Basic and acidic residues" evidence="1">
    <location>
        <begin position="593"/>
        <end position="606"/>
    </location>
</feature>
<proteinExistence type="predicted"/>
<evidence type="ECO:0000256" key="1">
    <source>
        <dbReference type="SAM" id="MobiDB-lite"/>
    </source>
</evidence>
<name>A0A0D1ZVP8_EXOME</name>
<dbReference type="OrthoDB" id="2386201at2759"/>
<feature type="compositionally biased region" description="Acidic residues" evidence="1">
    <location>
        <begin position="12"/>
        <end position="25"/>
    </location>
</feature>
<feature type="compositionally biased region" description="Basic and acidic residues" evidence="1">
    <location>
        <begin position="782"/>
        <end position="801"/>
    </location>
</feature>
<dbReference type="VEuPathDB" id="FungiDB:PV10_01745"/>
<dbReference type="EMBL" id="KN847520">
    <property type="protein sequence ID" value="KIV98054.1"/>
    <property type="molecule type" value="Genomic_DNA"/>
</dbReference>
<dbReference type="Proteomes" id="UP000054302">
    <property type="component" value="Unassembled WGS sequence"/>
</dbReference>
<feature type="region of interest" description="Disordered" evidence="1">
    <location>
        <begin position="1"/>
        <end position="113"/>
    </location>
</feature>
<feature type="compositionally biased region" description="Acidic residues" evidence="1">
    <location>
        <begin position="518"/>
        <end position="528"/>
    </location>
</feature>
<feature type="compositionally biased region" description="Polar residues" evidence="1">
    <location>
        <begin position="99"/>
        <end position="113"/>
    </location>
</feature>
<organism evidence="2 3">
    <name type="scientific">Exophiala mesophila</name>
    <name type="common">Black yeast-like fungus</name>
    <dbReference type="NCBI Taxonomy" id="212818"/>
    <lineage>
        <taxon>Eukaryota</taxon>
        <taxon>Fungi</taxon>
        <taxon>Dikarya</taxon>
        <taxon>Ascomycota</taxon>
        <taxon>Pezizomycotina</taxon>
        <taxon>Eurotiomycetes</taxon>
        <taxon>Chaetothyriomycetidae</taxon>
        <taxon>Chaetothyriales</taxon>
        <taxon>Herpotrichiellaceae</taxon>
        <taxon>Exophiala</taxon>
    </lineage>
</organism>